<dbReference type="KEGG" id="hro:HELRODRAFT_182426"/>
<reference evidence="5" key="1">
    <citation type="submission" date="2012-12" db="EMBL/GenBank/DDBJ databases">
        <authorList>
            <person name="Hellsten U."/>
            <person name="Grimwood J."/>
            <person name="Chapman J.A."/>
            <person name="Shapiro H."/>
            <person name="Aerts A."/>
            <person name="Otillar R.P."/>
            <person name="Terry A.Y."/>
            <person name="Boore J.L."/>
            <person name="Simakov O."/>
            <person name="Marletaz F."/>
            <person name="Cho S.-J."/>
            <person name="Edsinger-Gonzales E."/>
            <person name="Havlak P."/>
            <person name="Kuo D.-H."/>
            <person name="Larsson T."/>
            <person name="Lv J."/>
            <person name="Arendt D."/>
            <person name="Savage R."/>
            <person name="Osoegawa K."/>
            <person name="de Jong P."/>
            <person name="Lindberg D.R."/>
            <person name="Seaver E.C."/>
            <person name="Weisblat D.A."/>
            <person name="Putnam N.H."/>
            <person name="Grigoriev I.V."/>
            <person name="Rokhsar D.S."/>
        </authorList>
    </citation>
    <scope>NUCLEOTIDE SEQUENCE</scope>
</reference>
<gene>
    <name evidence="4" type="primary">20208513</name>
    <name evidence="3" type="ORF">HELRODRAFT_182426</name>
</gene>
<sequence>MLKLKKEKLMDKCSMFASVNLSNVPNFENVIKINFEILKNELKNMLYTQHNKLIQTLDVHTQDITSLKNKLVQTIDVHTHDMSALNNKINCCLSYNKDKNTSKLNINSVPSAVNSDMNKQAVTSKPAMFWSDEITTPTDDNPLPYSVVVRNKKSARTNNSPVANQVNPNDQSSLKGNPPNQPNKIIGLKKCAIDKLCAEKIIVKKSVFAMSNVKKCSRSKVVEYLSDIGINVLSCFPVSKLSTVPPGTTLNNDDIESTMFRVCVNTADATKMQDPDNMPEDYNFLFKNRSNKKGGGVGIFLKLGLDYTLFDNALSTDDVADCLCIEIKFHKSNVIVFAIYRPPNSDPSNLIQKLDLALSSLKTNSKVYLVGDFNLDLSKACSDKLVASFSDLLASFNFVPLISQPTRVTHSSSSIIDNIFTSNPSHHISGILLHDFSDHFPIFALCPNHCFPIPTAPIKLRRNLCPDSLRKINLQLSVQDWSSVTTQDNINTCCSTFYAILFYILDSVSPLLPIFIEESGEPKKISGKQEHLERIINNYMY</sequence>
<feature type="domain" description="Endonuclease/exonuclease/phosphatase" evidence="2">
    <location>
        <begin position="335"/>
        <end position="443"/>
    </location>
</feature>
<accession>T1FI64</accession>
<dbReference type="AlphaFoldDB" id="T1FI64"/>
<dbReference type="Gene3D" id="3.60.10.10">
    <property type="entry name" value="Endonuclease/exonuclease/phosphatase"/>
    <property type="match status" value="1"/>
</dbReference>
<dbReference type="EMBL" id="AMQM01008194">
    <property type="status" value="NOT_ANNOTATED_CDS"/>
    <property type="molecule type" value="Genomic_DNA"/>
</dbReference>
<dbReference type="OrthoDB" id="10037236at2759"/>
<feature type="region of interest" description="Disordered" evidence="1">
    <location>
        <begin position="154"/>
        <end position="181"/>
    </location>
</feature>
<dbReference type="EnsemblMetazoa" id="HelroT182426">
    <property type="protein sequence ID" value="HelroP182426"/>
    <property type="gene ID" value="HelroG182426"/>
</dbReference>
<dbReference type="InParanoid" id="T1FI64"/>
<name>T1FI64_HELRO</name>
<dbReference type="InterPro" id="IPR005135">
    <property type="entry name" value="Endo/exonuclease/phosphatase"/>
</dbReference>
<dbReference type="EMBL" id="AMQM01008193">
    <property type="status" value="NOT_ANNOTATED_CDS"/>
    <property type="molecule type" value="Genomic_DNA"/>
</dbReference>
<dbReference type="PANTHER" id="PTHR33776:SF4">
    <property type="entry name" value="ENDONUCLEASE_EXONUCLEASE_PHOSPHATASE DOMAIN-CONTAINING PROTEIN"/>
    <property type="match status" value="1"/>
</dbReference>
<dbReference type="HOGENOM" id="CLU_503710_0_0_1"/>
<dbReference type="GO" id="GO:0003824">
    <property type="term" value="F:catalytic activity"/>
    <property type="evidence" value="ECO:0007669"/>
    <property type="project" value="InterPro"/>
</dbReference>
<reference evidence="4" key="3">
    <citation type="submission" date="2015-06" db="UniProtKB">
        <authorList>
            <consortium name="EnsemblMetazoa"/>
        </authorList>
    </citation>
    <scope>IDENTIFICATION</scope>
</reference>
<feature type="compositionally biased region" description="Polar residues" evidence="1">
    <location>
        <begin position="156"/>
        <end position="175"/>
    </location>
</feature>
<organism evidence="4 5">
    <name type="scientific">Helobdella robusta</name>
    <name type="common">Californian leech</name>
    <dbReference type="NCBI Taxonomy" id="6412"/>
    <lineage>
        <taxon>Eukaryota</taxon>
        <taxon>Metazoa</taxon>
        <taxon>Spiralia</taxon>
        <taxon>Lophotrochozoa</taxon>
        <taxon>Annelida</taxon>
        <taxon>Clitellata</taxon>
        <taxon>Hirudinea</taxon>
        <taxon>Rhynchobdellida</taxon>
        <taxon>Glossiphoniidae</taxon>
        <taxon>Helobdella</taxon>
    </lineage>
</organism>
<keyword evidence="5" id="KW-1185">Reference proteome</keyword>
<dbReference type="Proteomes" id="UP000015101">
    <property type="component" value="Unassembled WGS sequence"/>
</dbReference>
<evidence type="ECO:0000313" key="4">
    <source>
        <dbReference type="EnsemblMetazoa" id="HelroP182426"/>
    </source>
</evidence>
<dbReference type="PANTHER" id="PTHR33776">
    <property type="entry name" value="ENDO/EXONUCLEASE/PHOSPHATASE DOMAIN-CONTAINING PROTEIN"/>
    <property type="match status" value="1"/>
</dbReference>
<dbReference type="STRING" id="6412.T1FI64"/>
<reference evidence="3 5" key="2">
    <citation type="journal article" date="2013" name="Nature">
        <title>Insights into bilaterian evolution from three spiralian genomes.</title>
        <authorList>
            <person name="Simakov O."/>
            <person name="Marletaz F."/>
            <person name="Cho S.J."/>
            <person name="Edsinger-Gonzales E."/>
            <person name="Havlak P."/>
            <person name="Hellsten U."/>
            <person name="Kuo D.H."/>
            <person name="Larsson T."/>
            <person name="Lv J."/>
            <person name="Arendt D."/>
            <person name="Savage R."/>
            <person name="Osoegawa K."/>
            <person name="de Jong P."/>
            <person name="Grimwood J."/>
            <person name="Chapman J.A."/>
            <person name="Shapiro H."/>
            <person name="Aerts A."/>
            <person name="Otillar R.P."/>
            <person name="Terry A.Y."/>
            <person name="Boore J.L."/>
            <person name="Grigoriev I.V."/>
            <person name="Lindberg D.R."/>
            <person name="Seaver E.C."/>
            <person name="Weisblat D.A."/>
            <person name="Putnam N.H."/>
            <person name="Rokhsar D.S."/>
        </authorList>
    </citation>
    <scope>NUCLEOTIDE SEQUENCE</scope>
</reference>
<dbReference type="InterPro" id="IPR036691">
    <property type="entry name" value="Endo/exonu/phosph_ase_sf"/>
</dbReference>
<dbReference type="EMBL" id="KB097736">
    <property type="protein sequence ID" value="ESN90955.1"/>
    <property type="molecule type" value="Genomic_DNA"/>
</dbReference>
<dbReference type="CTD" id="20208513"/>
<evidence type="ECO:0000313" key="3">
    <source>
        <dbReference type="EMBL" id="ESN90955.1"/>
    </source>
</evidence>
<evidence type="ECO:0000256" key="1">
    <source>
        <dbReference type="SAM" id="MobiDB-lite"/>
    </source>
</evidence>
<dbReference type="RefSeq" id="XP_009030938.1">
    <property type="nucleotide sequence ID" value="XM_009032690.1"/>
</dbReference>
<dbReference type="Pfam" id="PF14529">
    <property type="entry name" value="Exo_endo_phos_2"/>
    <property type="match status" value="1"/>
</dbReference>
<evidence type="ECO:0000313" key="5">
    <source>
        <dbReference type="Proteomes" id="UP000015101"/>
    </source>
</evidence>
<evidence type="ECO:0000259" key="2">
    <source>
        <dbReference type="Pfam" id="PF14529"/>
    </source>
</evidence>
<proteinExistence type="predicted"/>
<protein>
    <recommendedName>
        <fullName evidence="2">Endonuclease/exonuclease/phosphatase domain-containing protein</fullName>
    </recommendedName>
</protein>
<dbReference type="GeneID" id="20208513"/>
<dbReference type="SUPFAM" id="SSF56219">
    <property type="entry name" value="DNase I-like"/>
    <property type="match status" value="1"/>
</dbReference>